<feature type="compositionally biased region" description="Polar residues" evidence="2">
    <location>
        <begin position="823"/>
        <end position="836"/>
    </location>
</feature>
<evidence type="ECO:0000259" key="3">
    <source>
        <dbReference type="Pfam" id="PF06985"/>
    </source>
</evidence>
<dbReference type="InterPro" id="IPR019734">
    <property type="entry name" value="TPR_rpt"/>
</dbReference>
<dbReference type="SMART" id="SM00028">
    <property type="entry name" value="TPR"/>
    <property type="match status" value="4"/>
</dbReference>
<dbReference type="PANTHER" id="PTHR39596:SF2">
    <property type="entry name" value="HET DOMAIN PROTEIN (AFU_ORTHOLOGUE AFUA_1G17550)-RELATED"/>
    <property type="match status" value="1"/>
</dbReference>
<feature type="region of interest" description="Disordered" evidence="2">
    <location>
        <begin position="810"/>
        <end position="836"/>
    </location>
</feature>
<evidence type="ECO:0000313" key="4">
    <source>
        <dbReference type="EMBL" id="OBS20449.1"/>
    </source>
</evidence>
<dbReference type="EMBL" id="LYXU01000003">
    <property type="protein sequence ID" value="OBS20449.1"/>
    <property type="molecule type" value="Genomic_DNA"/>
</dbReference>
<feature type="compositionally biased region" description="Acidic residues" evidence="2">
    <location>
        <begin position="975"/>
        <end position="1009"/>
    </location>
</feature>
<dbReference type="Proteomes" id="UP000091967">
    <property type="component" value="Unassembled WGS sequence"/>
</dbReference>
<protein>
    <recommendedName>
        <fullName evidence="3">Heterokaryon incompatibility domain-containing protein</fullName>
    </recommendedName>
</protein>
<feature type="compositionally biased region" description="Acidic residues" evidence="2">
    <location>
        <begin position="32"/>
        <end position="58"/>
    </location>
</feature>
<feature type="compositionally biased region" description="Basic and acidic residues" evidence="2">
    <location>
        <begin position="81"/>
        <end position="90"/>
    </location>
</feature>
<evidence type="ECO:0000256" key="2">
    <source>
        <dbReference type="SAM" id="MobiDB-lite"/>
    </source>
</evidence>
<feature type="repeat" description="TPR" evidence="1">
    <location>
        <begin position="1231"/>
        <end position="1264"/>
    </location>
</feature>
<dbReference type="STRING" id="36050.A0A1B8AIR6"/>
<organism evidence="4 5">
    <name type="scientific">Fusarium poae</name>
    <dbReference type="NCBI Taxonomy" id="36050"/>
    <lineage>
        <taxon>Eukaryota</taxon>
        <taxon>Fungi</taxon>
        <taxon>Dikarya</taxon>
        <taxon>Ascomycota</taxon>
        <taxon>Pezizomycotina</taxon>
        <taxon>Sordariomycetes</taxon>
        <taxon>Hypocreomycetidae</taxon>
        <taxon>Hypocreales</taxon>
        <taxon>Nectriaceae</taxon>
        <taxon>Fusarium</taxon>
    </lineage>
</organism>
<dbReference type="PANTHER" id="PTHR39596">
    <property type="match status" value="1"/>
</dbReference>
<feature type="region of interest" description="Disordered" evidence="2">
    <location>
        <begin position="975"/>
        <end position="1012"/>
    </location>
</feature>
<feature type="compositionally biased region" description="Acidic residues" evidence="2">
    <location>
        <begin position="67"/>
        <end position="80"/>
    </location>
</feature>
<evidence type="ECO:0000313" key="5">
    <source>
        <dbReference type="Proteomes" id="UP000091967"/>
    </source>
</evidence>
<feature type="region of interest" description="Disordered" evidence="2">
    <location>
        <begin position="1040"/>
        <end position="1072"/>
    </location>
</feature>
<feature type="repeat" description="TPR" evidence="1">
    <location>
        <begin position="909"/>
        <end position="942"/>
    </location>
</feature>
<comment type="caution">
    <text evidence="4">The sequence shown here is derived from an EMBL/GenBank/DDBJ whole genome shotgun (WGS) entry which is preliminary data.</text>
</comment>
<feature type="compositionally biased region" description="Basic and acidic residues" evidence="2">
    <location>
        <begin position="1063"/>
        <end position="1072"/>
    </location>
</feature>
<keyword evidence="5" id="KW-1185">Reference proteome</keyword>
<keyword evidence="1" id="KW-0802">TPR repeat</keyword>
<dbReference type="SUPFAM" id="SSF48452">
    <property type="entry name" value="TPR-like"/>
    <property type="match status" value="2"/>
</dbReference>
<proteinExistence type="predicted"/>
<dbReference type="InterPro" id="IPR010730">
    <property type="entry name" value="HET"/>
</dbReference>
<dbReference type="InterPro" id="IPR011990">
    <property type="entry name" value="TPR-like_helical_dom_sf"/>
</dbReference>
<accession>A0A1B8AIR6</accession>
<sequence length="2067" mass="233180">MESFAKKQLKDSIPQAFRLHGILANDTNYATDSDDEIESWDDTDSEDDSSDVDEDSSDQGDSQADSSQDDVEDEQSQDQAEDNKEQDQEHPPLAFEELSANSQLTRQLRRQPDGVCLNSVLRPGLWVVDPNLDMKNYPGGFLRHLANVCFQANLRECAHERCIDVKTSMDQLAPSCSWEPFRRWALTAMSCQTSMDDERKLTRAHTHIARAVSGCFKVIKFHLKKNSLYESDDFEKVDLAEVVNLMYWMTRIQADLGTPPAKISDWDHHFVPFKYTIKSVQRAAREVDNLRICKNRLWNLVNVSDRKHGDLPDIVMSLSDCGEPLAHQKHDICTPSKCQDAQMDSTKVEQLHKCEGKDCEQKTFPVELLATNIEVGKSTAWVCNTSKASPQLNFNNKDYIAISHVWSDGTGVGVKNAGTVNKCLYDFFEQTAIRLDCGALWWDAISIPQELKARMKAMKDMHSNYTNAKYTVVHDSYLLNFPWSDDGSPCLALVLSTWFTRGWTALELAMAQKVKVLFKDPDPTKTEPIIKDLDDDVLAKSPQSSTRAHWLATCLVQRIRKPVEHIGDLVAILGPRCTSWARDRTIIASLLAGVPDVDLTIGESVITRSTLEYLGKIPYFCLLHGKPTMYDKEGYSWSPATLDDMPIEVVGGTQKVDDDMADTMLEIDDNGSLWGICACRVIDEQEVIDGKIKPYGDSLAATIKVNLALADPSSCLLVRPSANNKDPRCILVVPIGILQDGPTIKCRYIGTVLEDEIVGYGPKTNILIGGHESEKTQPLDADKVLNEWLWDDAITFDRNGEMELRCIQEEEDEEEDHGLEQNPLASETPMQNDSWTEQQVTELADELEHLDLGMMDDPADMTPESLRIALKYKNRSATRFLVNRDVTVDLEDFVSWMNSTDDDPPMNIARSLGLLGDVYMEHGQIGNAIDAYETALQQRERMSGEYDKSTTLVKVNLSLGRAWLVLRQLVGDASDEANMESTNDEGSEDDDGSEDEEGSEDDSESEFQLDDGTKSRFKLGTVNRAKELFQSIVDQGKKRGNFRTVDIQKPGDEGGGANTVKSKANDGKEETRRDERRGIKFLRLELDAVAELIRLAVGEFRFDDASEICTESVRHFGNIANIELCEGFKPRWIERNTKEATAKESRDKEAASIYHRVLKRLSTLFKKHHLLIVITKLHLGVNCIFRSELRDAVTHLSDAIRDLTCHSNKDTQERGSSNIQFTVRPDHPLIALARYYLGHAYLEQERLPKALNELTQALGILPSKGHDSMVLRSVIRIDLANYYLKGEGLNPMMALNTLNPIFDEFQSMVQSQAPGGEHTQVLASNNELYARLEIEARFIQAKAVYYSAGPGNFNQNNFDLALKISMDALAGTRKLPKYKPESDLEEERCLSFLSKIHEDFGSNVEALKYRQSSLKILETVEGEHSLSWLKGAISLARIYDKLNVLYEESEILLKKAIEGLEKDLGEYSTKTLQTCQQLGQFYLDHNHTHQAEKYCTRAFEGFEKARGATSKYTLNAALVLGKILSRNFKYTKATEVLLKAHTAYNKEAMNSPNNVHKKYIVATRELAECFAALGGPGNERTAIQYNNMILKYLEDRFQTETKDYCAVLLQQGNLLKQLREFDATEYKIRLAIGFFEKHSQPGSTYSQEIEALKYEGYFRLGELILDMQRLDIPRKGYEDDKKDPEDLIVEAHEGLKRILGDEDLLTIEVSVLRGELCLDHDDEEDPERDRYLYESLESCRRVLPHGTPMTIRIMDRLINYWVDNKCSQEKIDTVRRWKLEDLRTGYGQDTAVAIMKMTDLKRENLFSLETMAPEHHYEDHVFHDDEESVEDDDLPVWDHRTMQNDYAIQNQPQQSLGLQIGEQLGGIVHAGVTLPFDVVQGFVNASLTGVVGGVQQARPYQAPTFNPQPSYGSETSVPQMVDQRQMSPQPFTQQSYAPQTPVPQMVYQREATPQPLIQPLFDTGASLLQFPLVATQSFLNGFQEGLNGQSQGNPGCQYPTGQAYNQQGFSGQIQGNPGYQNTMEQAYQEENQPTANQMTYNVQQGYGNQNTTQNNNGGWFGFGGFGG</sequence>
<name>A0A1B8AIR6_FUSPO</name>
<evidence type="ECO:0000256" key="1">
    <source>
        <dbReference type="PROSITE-ProRule" id="PRU00339"/>
    </source>
</evidence>
<dbReference type="Gene3D" id="1.25.40.10">
    <property type="entry name" value="Tetratricopeptide repeat domain"/>
    <property type="match status" value="2"/>
</dbReference>
<feature type="region of interest" description="Disordered" evidence="2">
    <location>
        <begin position="22"/>
        <end position="90"/>
    </location>
</feature>
<gene>
    <name evidence="4" type="ORF">FPOA_06818</name>
</gene>
<dbReference type="PROSITE" id="PS50005">
    <property type="entry name" value="TPR"/>
    <property type="match status" value="2"/>
</dbReference>
<dbReference type="Pfam" id="PF06985">
    <property type="entry name" value="HET"/>
    <property type="match status" value="1"/>
</dbReference>
<reference evidence="4 5" key="1">
    <citation type="submission" date="2016-06" db="EMBL/GenBank/DDBJ databases">
        <title>Living apart together: crosstalk between the core and supernumerary genomes in a fungal plant pathogen.</title>
        <authorList>
            <person name="Vanheule A."/>
            <person name="Audenaert K."/>
            <person name="Warris S."/>
            <person name="Van De Geest H."/>
            <person name="Schijlen E."/>
            <person name="Hofte M."/>
            <person name="De Saeger S."/>
            <person name="Haesaert G."/>
            <person name="Waalwijk C."/>
            <person name="Van Der Lee T."/>
        </authorList>
    </citation>
    <scope>NUCLEOTIDE SEQUENCE [LARGE SCALE GENOMIC DNA]</scope>
    <source>
        <strain evidence="4 5">2516</strain>
    </source>
</reference>
<feature type="domain" description="Heterokaryon incompatibility" evidence="3">
    <location>
        <begin position="399"/>
        <end position="473"/>
    </location>
</feature>